<sequence length="102" mass="11431">MKTQLHIQDNTCPQPPAIREFAAEQLEPLIHKNPRIASVRLKVRKLPSRSINDVYRVSAVATGRCFRTSYTARSVTVRAALKSIRAKCEAAPRPPAIMTHKV</sequence>
<protein>
    <submittedName>
        <fullName evidence="1">Uncharacterized protein</fullName>
    </submittedName>
</protein>
<organism evidence="1 2">
    <name type="scientific">Coraliomargarita algicola</name>
    <dbReference type="NCBI Taxonomy" id="3092156"/>
    <lineage>
        <taxon>Bacteria</taxon>
        <taxon>Pseudomonadati</taxon>
        <taxon>Verrucomicrobiota</taxon>
        <taxon>Opitutia</taxon>
        <taxon>Puniceicoccales</taxon>
        <taxon>Coraliomargaritaceae</taxon>
        <taxon>Coraliomargarita</taxon>
    </lineage>
</organism>
<evidence type="ECO:0000313" key="2">
    <source>
        <dbReference type="Proteomes" id="UP001324993"/>
    </source>
</evidence>
<keyword evidence="2" id="KW-1185">Reference proteome</keyword>
<dbReference type="Proteomes" id="UP001324993">
    <property type="component" value="Chromosome"/>
</dbReference>
<name>A0ABZ0RH01_9BACT</name>
<gene>
    <name evidence="1" type="ORF">SH580_14700</name>
</gene>
<proteinExistence type="predicted"/>
<dbReference type="EMBL" id="CP138858">
    <property type="protein sequence ID" value="WPJ94681.1"/>
    <property type="molecule type" value="Genomic_DNA"/>
</dbReference>
<accession>A0ABZ0RH01</accession>
<dbReference type="RefSeq" id="WP_319831597.1">
    <property type="nucleotide sequence ID" value="NZ_CP138858.1"/>
</dbReference>
<evidence type="ECO:0000313" key="1">
    <source>
        <dbReference type="EMBL" id="WPJ94681.1"/>
    </source>
</evidence>
<reference evidence="1 2" key="1">
    <citation type="submission" date="2023-11" db="EMBL/GenBank/DDBJ databases">
        <title>Coraliomargarita sp. nov., isolated from marine algae.</title>
        <authorList>
            <person name="Lee J.K."/>
            <person name="Baek J.H."/>
            <person name="Kim J.M."/>
            <person name="Choi D.G."/>
            <person name="Jeon C.O."/>
        </authorList>
    </citation>
    <scope>NUCLEOTIDE SEQUENCE [LARGE SCALE GENOMIC DNA]</scope>
    <source>
        <strain evidence="1 2">J2-16</strain>
    </source>
</reference>